<evidence type="ECO:0000256" key="1">
    <source>
        <dbReference type="SAM" id="MobiDB-lite"/>
    </source>
</evidence>
<feature type="region of interest" description="Disordered" evidence="1">
    <location>
        <begin position="142"/>
        <end position="238"/>
    </location>
</feature>
<dbReference type="InterPro" id="IPR036086">
    <property type="entry name" value="ParB/Sulfiredoxin_sf"/>
</dbReference>
<feature type="domain" description="ParB-like N-terminal" evidence="2">
    <location>
        <begin position="16"/>
        <end position="100"/>
    </location>
</feature>
<dbReference type="EMBL" id="QHHU01000001">
    <property type="protein sequence ID" value="RSM50876.1"/>
    <property type="molecule type" value="Genomic_DNA"/>
</dbReference>
<gene>
    <name evidence="3" type="ORF">DMA12_01680</name>
</gene>
<keyword evidence="4" id="KW-1185">Reference proteome</keyword>
<sequence length="326" mass="36042">MKRSPGSGSSSRQPVMRVAISSLRVSDSPRLGGVNQEHVRGLAESGAHLPPILVHRASMRVIDGMHRLGAAQLRGAETIEVRYFDGGEDEAFVLGVRENIAHGLPLTLADRRAAARRILLIHPHWSDRAIAAEAGLSPKTVGSLRRQYSADHQAAQRRIGRDGRRRQVKSRKMRELGGQRRGDNAEQPLTEVAQPTGVSLPSEHDAHRETHRPREVGSMRLPAPRREGHPPDVPPQDPLMSTAGCLRVLRGDPSLRFTENGRVLIRAFDAQMAWASTVERLLDDLPPHSMNMVVTMARACADTWHRFAEEVAVRERSLRSATDKPA</sequence>
<feature type="compositionally biased region" description="Basic and acidic residues" evidence="1">
    <location>
        <begin position="202"/>
        <end position="217"/>
    </location>
</feature>
<evidence type="ECO:0000259" key="2">
    <source>
        <dbReference type="SMART" id="SM00470"/>
    </source>
</evidence>
<dbReference type="Gene3D" id="3.90.1530.10">
    <property type="entry name" value="Conserved hypothetical protein from pyrococcus furiosus pfu- 392566-001, ParB domain"/>
    <property type="match status" value="1"/>
</dbReference>
<evidence type="ECO:0000313" key="3">
    <source>
        <dbReference type="EMBL" id="RSM50876.1"/>
    </source>
</evidence>
<feature type="compositionally biased region" description="Basic residues" evidence="1">
    <location>
        <begin position="163"/>
        <end position="172"/>
    </location>
</feature>
<dbReference type="SUPFAM" id="SSF110849">
    <property type="entry name" value="ParB/Sulfiredoxin"/>
    <property type="match status" value="1"/>
</dbReference>
<organism evidence="3 4">
    <name type="scientific">Amycolatopsis balhimycina DSM 5908</name>
    <dbReference type="NCBI Taxonomy" id="1081091"/>
    <lineage>
        <taxon>Bacteria</taxon>
        <taxon>Bacillati</taxon>
        <taxon>Actinomycetota</taxon>
        <taxon>Actinomycetes</taxon>
        <taxon>Pseudonocardiales</taxon>
        <taxon>Pseudonocardiaceae</taxon>
        <taxon>Amycolatopsis</taxon>
    </lineage>
</organism>
<feature type="compositionally biased region" description="Basic and acidic residues" evidence="1">
    <location>
        <begin position="173"/>
        <end position="184"/>
    </location>
</feature>
<dbReference type="Proteomes" id="UP000286716">
    <property type="component" value="Unassembled WGS sequence"/>
</dbReference>
<dbReference type="SMART" id="SM00470">
    <property type="entry name" value="ParB"/>
    <property type="match status" value="1"/>
</dbReference>
<dbReference type="AlphaFoldDB" id="A0A428X6E0"/>
<name>A0A428X6E0_AMYBA</name>
<proteinExistence type="predicted"/>
<dbReference type="InterPro" id="IPR003115">
    <property type="entry name" value="ParB_N"/>
</dbReference>
<accession>A0A428X6E0</accession>
<comment type="caution">
    <text evidence="3">The sequence shown here is derived from an EMBL/GenBank/DDBJ whole genome shotgun (WGS) entry which is preliminary data.</text>
</comment>
<protein>
    <submittedName>
        <fullName evidence="3">Streptomycin biosynthesis protein</fullName>
    </submittedName>
</protein>
<reference evidence="3 4" key="1">
    <citation type="submission" date="2018-05" db="EMBL/GenBank/DDBJ databases">
        <title>Evolution of GPA BGCs.</title>
        <authorList>
            <person name="Waglechner N."/>
            <person name="Wright G.D."/>
        </authorList>
    </citation>
    <scope>NUCLEOTIDE SEQUENCE [LARGE SCALE GENOMIC DNA]</scope>
    <source>
        <strain evidence="3 4">DSM 5908</strain>
    </source>
</reference>
<evidence type="ECO:0000313" key="4">
    <source>
        <dbReference type="Proteomes" id="UP000286716"/>
    </source>
</evidence>